<reference evidence="2" key="1">
    <citation type="submission" date="2014-08" db="EMBL/GenBank/DDBJ databases">
        <authorList>
            <person name="Sharma Rahul"/>
            <person name="Thines Marco"/>
        </authorList>
    </citation>
    <scope>NUCLEOTIDE SEQUENCE</scope>
</reference>
<dbReference type="EMBL" id="LN483166">
    <property type="protein sequence ID" value="CED84439.1"/>
    <property type="molecule type" value="Genomic_DNA"/>
</dbReference>
<dbReference type="AlphaFoldDB" id="A0A0F7SUQ8"/>
<accession>A0A0F7SUQ8</accession>
<feature type="region of interest" description="Disordered" evidence="1">
    <location>
        <begin position="41"/>
        <end position="64"/>
    </location>
</feature>
<proteinExistence type="predicted"/>
<evidence type="ECO:0000256" key="1">
    <source>
        <dbReference type="SAM" id="MobiDB-lite"/>
    </source>
</evidence>
<protein>
    <submittedName>
        <fullName evidence="2">Uncharacterized protein</fullName>
    </submittedName>
</protein>
<evidence type="ECO:0000313" key="2">
    <source>
        <dbReference type="EMBL" id="CED84439.1"/>
    </source>
</evidence>
<organism evidence="2">
    <name type="scientific">Phaffia rhodozyma</name>
    <name type="common">Yeast</name>
    <name type="synonym">Xanthophyllomyces dendrorhous</name>
    <dbReference type="NCBI Taxonomy" id="264483"/>
    <lineage>
        <taxon>Eukaryota</taxon>
        <taxon>Fungi</taxon>
        <taxon>Dikarya</taxon>
        <taxon>Basidiomycota</taxon>
        <taxon>Agaricomycotina</taxon>
        <taxon>Tremellomycetes</taxon>
        <taxon>Cystofilobasidiales</taxon>
        <taxon>Mrakiaceae</taxon>
        <taxon>Phaffia</taxon>
    </lineage>
</organism>
<sequence>MPRQPTSYSRPFVPASCGFVARPVDDGPSPMDIDVVETPAAKQNTYGRAPTFHPVSRTAAGNNQPSQMAELTIYLDTDEMDEDSEKVRTQ</sequence>
<name>A0A0F7SUQ8_PHARH</name>